<comment type="caution">
    <text evidence="2">The sequence shown here is derived from an EMBL/GenBank/DDBJ whole genome shotgun (WGS) entry which is preliminary data.</text>
</comment>
<feature type="compositionally biased region" description="Basic and acidic residues" evidence="1">
    <location>
        <begin position="162"/>
        <end position="184"/>
    </location>
</feature>
<gene>
    <name evidence="2" type="ORF">L1785_02645</name>
</gene>
<dbReference type="AlphaFoldDB" id="A0AA41QAH5"/>
<reference evidence="2" key="1">
    <citation type="submission" date="2022-01" db="EMBL/GenBank/DDBJ databases">
        <title>Antribacter sp. nov., isolated from Guizhou of China.</title>
        <authorList>
            <person name="Chengliang C."/>
            <person name="Ya Z."/>
        </authorList>
    </citation>
    <scope>NUCLEOTIDE SEQUENCE</scope>
    <source>
        <strain evidence="2">KLBMP 9083</strain>
    </source>
</reference>
<feature type="region of interest" description="Disordered" evidence="1">
    <location>
        <begin position="106"/>
        <end position="295"/>
    </location>
</feature>
<feature type="compositionally biased region" description="Basic and acidic residues" evidence="1">
    <location>
        <begin position="122"/>
        <end position="136"/>
    </location>
</feature>
<feature type="compositionally biased region" description="Basic and acidic residues" evidence="1">
    <location>
        <begin position="234"/>
        <end position="244"/>
    </location>
</feature>
<name>A0AA41QAH5_9MICO</name>
<feature type="compositionally biased region" description="Basic and acidic residues" evidence="1">
    <location>
        <begin position="195"/>
        <end position="207"/>
    </location>
</feature>
<sequence length="295" mass="31597">MLTQRPSRGGRVEECPQDRHDAVLVDGPGDLVGGLPHNSGRMSHRDPVRRPAEQLEVVGTVPDGNRPAGRDKVPKADGFERRCLGQVRRGDVEPVVVGVCHRRPERAQGLDGGANVGCSEDDAWRGPRERFTRTEDTLSTIDVPVGEEAADRVSPADQLDPDLDRRDEGAGEVQDRGRVERAGGLHDVATALGRVEARDHGAVRADDPAVEEAEAASDGQGTDEGPAGGQDDEVPGRPDCRDGVDGGGWDRCPTLGRQGPIDVERQEVGPGIRGSRHAPHRTCDAPRQTPRLGVR</sequence>
<protein>
    <submittedName>
        <fullName evidence="2">Uncharacterized protein</fullName>
    </submittedName>
</protein>
<feature type="compositionally biased region" description="Low complexity" evidence="1">
    <location>
        <begin position="24"/>
        <end position="36"/>
    </location>
</feature>
<dbReference type="EMBL" id="JAKGSG010000010">
    <property type="protein sequence ID" value="MCF4119868.1"/>
    <property type="molecule type" value="Genomic_DNA"/>
</dbReference>
<evidence type="ECO:0000313" key="2">
    <source>
        <dbReference type="EMBL" id="MCF4119868.1"/>
    </source>
</evidence>
<organism evidence="2 3">
    <name type="scientific">Antribacter soli</name>
    <dbReference type="NCBI Taxonomy" id="2910976"/>
    <lineage>
        <taxon>Bacteria</taxon>
        <taxon>Bacillati</taxon>
        <taxon>Actinomycetota</taxon>
        <taxon>Actinomycetes</taxon>
        <taxon>Micrococcales</taxon>
        <taxon>Promicromonosporaceae</taxon>
        <taxon>Antribacter</taxon>
    </lineage>
</organism>
<feature type="compositionally biased region" description="Basic and acidic residues" evidence="1">
    <location>
        <begin position="10"/>
        <end position="23"/>
    </location>
</feature>
<feature type="region of interest" description="Disordered" evidence="1">
    <location>
        <begin position="1"/>
        <end position="51"/>
    </location>
</feature>
<keyword evidence="3" id="KW-1185">Reference proteome</keyword>
<evidence type="ECO:0000313" key="3">
    <source>
        <dbReference type="Proteomes" id="UP001165405"/>
    </source>
</evidence>
<dbReference type="Proteomes" id="UP001165405">
    <property type="component" value="Unassembled WGS sequence"/>
</dbReference>
<accession>A0AA41QAH5</accession>
<proteinExistence type="predicted"/>
<evidence type="ECO:0000256" key="1">
    <source>
        <dbReference type="SAM" id="MobiDB-lite"/>
    </source>
</evidence>